<dbReference type="GeneID" id="63728212"/>
<dbReference type="VEuPathDB" id="FungiDB:ASPVEDRAFT_429163"/>
<evidence type="ECO:0000313" key="1">
    <source>
        <dbReference type="EMBL" id="OJI97788.1"/>
    </source>
</evidence>
<proteinExistence type="predicted"/>
<evidence type="ECO:0000313" key="2">
    <source>
        <dbReference type="Proteomes" id="UP000184073"/>
    </source>
</evidence>
<organism evidence="1 2">
    <name type="scientific">Aspergillus versicolor CBS 583.65</name>
    <dbReference type="NCBI Taxonomy" id="1036611"/>
    <lineage>
        <taxon>Eukaryota</taxon>
        <taxon>Fungi</taxon>
        <taxon>Dikarya</taxon>
        <taxon>Ascomycota</taxon>
        <taxon>Pezizomycotina</taxon>
        <taxon>Eurotiomycetes</taxon>
        <taxon>Eurotiomycetidae</taxon>
        <taxon>Eurotiales</taxon>
        <taxon>Aspergillaceae</taxon>
        <taxon>Aspergillus</taxon>
        <taxon>Aspergillus subgen. Nidulantes</taxon>
    </lineage>
</organism>
<reference evidence="2" key="1">
    <citation type="journal article" date="2017" name="Genome Biol.">
        <title>Comparative genomics reveals high biological diversity and specific adaptations in the industrially and medically important fungal genus Aspergillus.</title>
        <authorList>
            <person name="de Vries R.P."/>
            <person name="Riley R."/>
            <person name="Wiebenga A."/>
            <person name="Aguilar-Osorio G."/>
            <person name="Amillis S."/>
            <person name="Uchima C.A."/>
            <person name="Anderluh G."/>
            <person name="Asadollahi M."/>
            <person name="Askin M."/>
            <person name="Barry K."/>
            <person name="Battaglia E."/>
            <person name="Bayram O."/>
            <person name="Benocci T."/>
            <person name="Braus-Stromeyer S.A."/>
            <person name="Caldana C."/>
            <person name="Canovas D."/>
            <person name="Cerqueira G.C."/>
            <person name="Chen F."/>
            <person name="Chen W."/>
            <person name="Choi C."/>
            <person name="Clum A."/>
            <person name="Dos Santos R.A."/>
            <person name="Damasio A.R."/>
            <person name="Diallinas G."/>
            <person name="Emri T."/>
            <person name="Fekete E."/>
            <person name="Flipphi M."/>
            <person name="Freyberg S."/>
            <person name="Gallo A."/>
            <person name="Gournas C."/>
            <person name="Habgood R."/>
            <person name="Hainaut M."/>
            <person name="Harispe M.L."/>
            <person name="Henrissat B."/>
            <person name="Hilden K.S."/>
            <person name="Hope R."/>
            <person name="Hossain A."/>
            <person name="Karabika E."/>
            <person name="Karaffa L."/>
            <person name="Karanyi Z."/>
            <person name="Krasevec N."/>
            <person name="Kuo A."/>
            <person name="Kusch H."/>
            <person name="LaButti K."/>
            <person name="Lagendijk E.L."/>
            <person name="Lapidus A."/>
            <person name="Levasseur A."/>
            <person name="Lindquist E."/>
            <person name="Lipzen A."/>
            <person name="Logrieco A.F."/>
            <person name="MacCabe A."/>
            <person name="Maekelae M.R."/>
            <person name="Malavazi I."/>
            <person name="Melin P."/>
            <person name="Meyer V."/>
            <person name="Mielnichuk N."/>
            <person name="Miskei M."/>
            <person name="Molnar A.P."/>
            <person name="Mule G."/>
            <person name="Ngan C.Y."/>
            <person name="Orejas M."/>
            <person name="Orosz E."/>
            <person name="Ouedraogo J.P."/>
            <person name="Overkamp K.M."/>
            <person name="Park H.-S."/>
            <person name="Perrone G."/>
            <person name="Piumi F."/>
            <person name="Punt P.J."/>
            <person name="Ram A.F."/>
            <person name="Ramon A."/>
            <person name="Rauscher S."/>
            <person name="Record E."/>
            <person name="Riano-Pachon D.M."/>
            <person name="Robert V."/>
            <person name="Roehrig J."/>
            <person name="Ruller R."/>
            <person name="Salamov A."/>
            <person name="Salih N.S."/>
            <person name="Samson R.A."/>
            <person name="Sandor E."/>
            <person name="Sanguinetti M."/>
            <person name="Schuetze T."/>
            <person name="Sepcic K."/>
            <person name="Shelest E."/>
            <person name="Sherlock G."/>
            <person name="Sophianopoulou V."/>
            <person name="Squina F.M."/>
            <person name="Sun H."/>
            <person name="Susca A."/>
            <person name="Todd R.B."/>
            <person name="Tsang A."/>
            <person name="Unkles S.E."/>
            <person name="van de Wiele N."/>
            <person name="van Rossen-Uffink D."/>
            <person name="Oliveira J.V."/>
            <person name="Vesth T.C."/>
            <person name="Visser J."/>
            <person name="Yu J.-H."/>
            <person name="Zhou M."/>
            <person name="Andersen M.R."/>
            <person name="Archer D.B."/>
            <person name="Baker S.E."/>
            <person name="Benoit I."/>
            <person name="Brakhage A.A."/>
            <person name="Braus G.H."/>
            <person name="Fischer R."/>
            <person name="Frisvad J.C."/>
            <person name="Goldman G.H."/>
            <person name="Houbraken J."/>
            <person name="Oakley B."/>
            <person name="Pocsi I."/>
            <person name="Scazzocchio C."/>
            <person name="Seiboth B."/>
            <person name="vanKuyk P.A."/>
            <person name="Wortman J."/>
            <person name="Dyer P.S."/>
            <person name="Grigoriev I.V."/>
        </authorList>
    </citation>
    <scope>NUCLEOTIDE SEQUENCE [LARGE SCALE GENOMIC DNA]</scope>
    <source>
        <strain evidence="2">CBS 583.65</strain>
    </source>
</reference>
<dbReference type="EMBL" id="KV878126">
    <property type="protein sequence ID" value="OJI97788.1"/>
    <property type="molecule type" value="Genomic_DNA"/>
</dbReference>
<dbReference type="RefSeq" id="XP_040663551.1">
    <property type="nucleotide sequence ID" value="XM_040812701.1"/>
</dbReference>
<gene>
    <name evidence="1" type="ORF">ASPVEDRAFT_429163</name>
</gene>
<accession>A0A1L9P8G3</accession>
<protein>
    <submittedName>
        <fullName evidence="1">Uncharacterized protein</fullName>
    </submittedName>
</protein>
<dbReference type="AlphaFoldDB" id="A0A1L9P8G3"/>
<dbReference type="Proteomes" id="UP000184073">
    <property type="component" value="Unassembled WGS sequence"/>
</dbReference>
<name>A0A1L9P8G3_ASPVE</name>
<sequence length="85" mass="9069">MGTSVSAWSTRSMCPGLAQLAGLSFSTGPLRPRNSPGAWRHSALQSSLCFRNPTVPALCLQRYFVYITQVNTQKEPAAAPSGQAS</sequence>
<keyword evidence="2" id="KW-1185">Reference proteome</keyword>